<organism evidence="2 3">
    <name type="scientific">Paxillus involutus ATCC 200175</name>
    <dbReference type="NCBI Taxonomy" id="664439"/>
    <lineage>
        <taxon>Eukaryota</taxon>
        <taxon>Fungi</taxon>
        <taxon>Dikarya</taxon>
        <taxon>Basidiomycota</taxon>
        <taxon>Agaricomycotina</taxon>
        <taxon>Agaricomycetes</taxon>
        <taxon>Agaricomycetidae</taxon>
        <taxon>Boletales</taxon>
        <taxon>Paxilineae</taxon>
        <taxon>Paxillaceae</taxon>
        <taxon>Paxillus</taxon>
    </lineage>
</organism>
<dbReference type="AlphaFoldDB" id="A0A0C9T3Z3"/>
<evidence type="ECO:0000256" key="1">
    <source>
        <dbReference type="SAM" id="MobiDB-lite"/>
    </source>
</evidence>
<dbReference type="OrthoDB" id="2688210at2759"/>
<dbReference type="Proteomes" id="UP000053647">
    <property type="component" value="Unassembled WGS sequence"/>
</dbReference>
<sequence length="387" mass="43873">MPRIPQDPSLEVDPDFENEAFLPLRNIIIRNDPNQNQVSAAAQLAEAHHRDRVRRLAAWQAQVENDEELAAQAAATLQEQEAQEQAEREAAEEAEKREKDKKKPKMNSFNAEVMVRDNLLPCPSQYAIQKLRSFEFVELWYFTPDGCSTTSSENKSTASGAYTFTEDGPFLSLKSTASCWPSSRAIHDHDLPWRQFDLGKNNFLLHIRKLGWPQEHQASLAIFFMTIISHESRTQPKGEAALLQYASQVRREWHDALTNEDEGFNIGTFNESLLQKITNRTWINAQAEGLKLIEAATSSAPARHPRESRSRWSAPTQHQRPRSHSPRGSPLSPTPGPQRRAQRGNHQPRSFQSAASAPLPPCALCLGRFAHNVRKCRSEFLWDGRTP</sequence>
<feature type="region of interest" description="Disordered" evidence="1">
    <location>
        <begin position="298"/>
        <end position="355"/>
    </location>
</feature>
<evidence type="ECO:0000313" key="3">
    <source>
        <dbReference type="Proteomes" id="UP000053647"/>
    </source>
</evidence>
<accession>A0A0C9T3Z3</accession>
<feature type="region of interest" description="Disordered" evidence="1">
    <location>
        <begin position="76"/>
        <end position="105"/>
    </location>
</feature>
<proteinExistence type="predicted"/>
<name>A0A0C9T3Z3_PAXIN</name>
<reference evidence="2 3" key="1">
    <citation type="submission" date="2014-06" db="EMBL/GenBank/DDBJ databases">
        <authorList>
            <consortium name="DOE Joint Genome Institute"/>
            <person name="Kuo A."/>
            <person name="Kohler A."/>
            <person name="Nagy L.G."/>
            <person name="Floudas D."/>
            <person name="Copeland A."/>
            <person name="Barry K.W."/>
            <person name="Cichocki N."/>
            <person name="Veneault-Fourrey C."/>
            <person name="LaButti K."/>
            <person name="Lindquist E.A."/>
            <person name="Lipzen A."/>
            <person name="Lundell T."/>
            <person name="Morin E."/>
            <person name="Murat C."/>
            <person name="Sun H."/>
            <person name="Tunlid A."/>
            <person name="Henrissat B."/>
            <person name="Grigoriev I.V."/>
            <person name="Hibbett D.S."/>
            <person name="Martin F."/>
            <person name="Nordberg H.P."/>
            <person name="Cantor M.N."/>
            <person name="Hua S.X."/>
        </authorList>
    </citation>
    <scope>NUCLEOTIDE SEQUENCE [LARGE SCALE GENOMIC DNA]</scope>
    <source>
        <strain evidence="2 3">ATCC 200175</strain>
    </source>
</reference>
<dbReference type="HOGENOM" id="CLU_052398_1_0_1"/>
<feature type="compositionally biased region" description="Basic and acidic residues" evidence="1">
    <location>
        <begin position="85"/>
        <end position="98"/>
    </location>
</feature>
<reference evidence="3" key="2">
    <citation type="submission" date="2015-01" db="EMBL/GenBank/DDBJ databases">
        <title>Evolutionary Origins and Diversification of the Mycorrhizal Mutualists.</title>
        <authorList>
            <consortium name="DOE Joint Genome Institute"/>
            <consortium name="Mycorrhizal Genomics Consortium"/>
            <person name="Kohler A."/>
            <person name="Kuo A."/>
            <person name="Nagy L.G."/>
            <person name="Floudas D."/>
            <person name="Copeland A."/>
            <person name="Barry K.W."/>
            <person name="Cichocki N."/>
            <person name="Veneault-Fourrey C."/>
            <person name="LaButti K."/>
            <person name="Lindquist E.A."/>
            <person name="Lipzen A."/>
            <person name="Lundell T."/>
            <person name="Morin E."/>
            <person name="Murat C."/>
            <person name="Riley R."/>
            <person name="Ohm R."/>
            <person name="Sun H."/>
            <person name="Tunlid A."/>
            <person name="Henrissat B."/>
            <person name="Grigoriev I.V."/>
            <person name="Hibbett D.S."/>
            <person name="Martin F."/>
        </authorList>
    </citation>
    <scope>NUCLEOTIDE SEQUENCE [LARGE SCALE GENOMIC DNA]</scope>
    <source>
        <strain evidence="3">ATCC 200175</strain>
    </source>
</reference>
<gene>
    <name evidence="2" type="ORF">PAXINDRAFT_102026</name>
</gene>
<feature type="non-terminal residue" evidence="2">
    <location>
        <position position="387"/>
    </location>
</feature>
<protein>
    <submittedName>
        <fullName evidence="2">Uncharacterized protein</fullName>
    </submittedName>
</protein>
<keyword evidence="3" id="KW-1185">Reference proteome</keyword>
<evidence type="ECO:0000313" key="2">
    <source>
        <dbReference type="EMBL" id="KIJ10365.1"/>
    </source>
</evidence>
<dbReference type="EMBL" id="KN819407">
    <property type="protein sequence ID" value="KIJ10365.1"/>
    <property type="molecule type" value="Genomic_DNA"/>
</dbReference>